<feature type="compositionally biased region" description="Polar residues" evidence="1">
    <location>
        <begin position="70"/>
        <end position="100"/>
    </location>
</feature>
<name>A0AA88AMD7_FICCA</name>
<organism evidence="2 3">
    <name type="scientific">Ficus carica</name>
    <name type="common">Common fig</name>
    <dbReference type="NCBI Taxonomy" id="3494"/>
    <lineage>
        <taxon>Eukaryota</taxon>
        <taxon>Viridiplantae</taxon>
        <taxon>Streptophyta</taxon>
        <taxon>Embryophyta</taxon>
        <taxon>Tracheophyta</taxon>
        <taxon>Spermatophyta</taxon>
        <taxon>Magnoliopsida</taxon>
        <taxon>eudicotyledons</taxon>
        <taxon>Gunneridae</taxon>
        <taxon>Pentapetalae</taxon>
        <taxon>rosids</taxon>
        <taxon>fabids</taxon>
        <taxon>Rosales</taxon>
        <taxon>Moraceae</taxon>
        <taxon>Ficeae</taxon>
        <taxon>Ficus</taxon>
    </lineage>
</organism>
<evidence type="ECO:0000256" key="1">
    <source>
        <dbReference type="SAM" id="MobiDB-lite"/>
    </source>
</evidence>
<proteinExistence type="predicted"/>
<dbReference type="EMBL" id="BTGU01000047">
    <property type="protein sequence ID" value="GMN53572.1"/>
    <property type="molecule type" value="Genomic_DNA"/>
</dbReference>
<feature type="region of interest" description="Disordered" evidence="1">
    <location>
        <begin position="65"/>
        <end position="111"/>
    </location>
</feature>
<accession>A0AA88AMD7</accession>
<dbReference type="Proteomes" id="UP001187192">
    <property type="component" value="Unassembled WGS sequence"/>
</dbReference>
<evidence type="ECO:0000313" key="3">
    <source>
        <dbReference type="Proteomes" id="UP001187192"/>
    </source>
</evidence>
<dbReference type="AlphaFoldDB" id="A0AA88AMD7"/>
<evidence type="ECO:0000313" key="2">
    <source>
        <dbReference type="EMBL" id="GMN53572.1"/>
    </source>
</evidence>
<protein>
    <submittedName>
        <fullName evidence="2">Uncharacterized protein</fullName>
    </submittedName>
</protein>
<reference evidence="2" key="1">
    <citation type="submission" date="2023-07" db="EMBL/GenBank/DDBJ databases">
        <title>draft genome sequence of fig (Ficus carica).</title>
        <authorList>
            <person name="Takahashi T."/>
            <person name="Nishimura K."/>
        </authorList>
    </citation>
    <scope>NUCLEOTIDE SEQUENCE</scope>
</reference>
<gene>
    <name evidence="2" type="ORF">TIFTF001_022711</name>
</gene>
<comment type="caution">
    <text evidence="2">The sequence shown here is derived from an EMBL/GenBank/DDBJ whole genome shotgun (WGS) entry which is preliminary data.</text>
</comment>
<keyword evidence="3" id="KW-1185">Reference proteome</keyword>
<sequence>MCCFWSSSNSPVSEEGRTGRRRLSYAVKPVAAFPATQPTSSSGVVHVSPLRLLQLAISDLQKTDCRLSEPSPSSDTVQSSPLQLAISNLQPTDCRSSEAPSTLRRRPRDTR</sequence>